<protein>
    <recommendedName>
        <fullName evidence="4">DUF998 domain-containing protein</fullName>
    </recommendedName>
</protein>
<evidence type="ECO:0000256" key="1">
    <source>
        <dbReference type="SAM" id="Phobius"/>
    </source>
</evidence>
<organism evidence="2 3">
    <name type="scientific">Gordonia caeni</name>
    <dbReference type="NCBI Taxonomy" id="1007097"/>
    <lineage>
        <taxon>Bacteria</taxon>
        <taxon>Bacillati</taxon>
        <taxon>Actinomycetota</taxon>
        <taxon>Actinomycetes</taxon>
        <taxon>Mycobacteriales</taxon>
        <taxon>Gordoniaceae</taxon>
        <taxon>Gordonia</taxon>
    </lineage>
</organism>
<feature type="transmembrane region" description="Helical" evidence="1">
    <location>
        <begin position="70"/>
        <end position="92"/>
    </location>
</feature>
<comment type="caution">
    <text evidence="2">The sequence shown here is derived from an EMBL/GenBank/DDBJ whole genome shotgun (WGS) entry which is preliminary data.</text>
</comment>
<keyword evidence="1" id="KW-1133">Transmembrane helix</keyword>
<dbReference type="RefSeq" id="WP_344785342.1">
    <property type="nucleotide sequence ID" value="NZ_BAAAZW010000009.1"/>
</dbReference>
<evidence type="ECO:0000313" key="2">
    <source>
        <dbReference type="EMBL" id="GAA3967592.1"/>
    </source>
</evidence>
<feature type="transmembrane region" description="Helical" evidence="1">
    <location>
        <begin position="99"/>
        <end position="120"/>
    </location>
</feature>
<keyword evidence="1" id="KW-0472">Membrane</keyword>
<evidence type="ECO:0000313" key="3">
    <source>
        <dbReference type="Proteomes" id="UP001418444"/>
    </source>
</evidence>
<feature type="transmembrane region" description="Helical" evidence="1">
    <location>
        <begin position="126"/>
        <end position="144"/>
    </location>
</feature>
<sequence length="171" mass="18082">MRMHAARAPLAWARVLGDVGWWTFLVASLLGIAGIEGGMPRRYAEYLPSGDTGWTAYTPLLDDTFVEHNILATTALVGLVVTVLAAVAEAVLTRRWTMGIAGVAAAAAGCALVFLAAYWADPGTGTVQLRPSLVLVVCLIGVAVREGGVRWTRSRVDALSRSAPDAAPRPR</sequence>
<accession>A0ABP7PLY3</accession>
<proteinExistence type="predicted"/>
<gene>
    <name evidence="2" type="ORF">GCM10022231_30760</name>
</gene>
<dbReference type="EMBL" id="BAAAZW010000009">
    <property type="protein sequence ID" value="GAA3967592.1"/>
    <property type="molecule type" value="Genomic_DNA"/>
</dbReference>
<keyword evidence="1" id="KW-0812">Transmembrane</keyword>
<dbReference type="Proteomes" id="UP001418444">
    <property type="component" value="Unassembled WGS sequence"/>
</dbReference>
<feature type="transmembrane region" description="Helical" evidence="1">
    <location>
        <begin position="12"/>
        <end position="35"/>
    </location>
</feature>
<keyword evidence="3" id="KW-1185">Reference proteome</keyword>
<name>A0ABP7PLY3_9ACTN</name>
<evidence type="ECO:0008006" key="4">
    <source>
        <dbReference type="Google" id="ProtNLM"/>
    </source>
</evidence>
<reference evidence="3" key="1">
    <citation type="journal article" date="2019" name="Int. J. Syst. Evol. Microbiol.">
        <title>The Global Catalogue of Microorganisms (GCM) 10K type strain sequencing project: providing services to taxonomists for standard genome sequencing and annotation.</title>
        <authorList>
            <consortium name="The Broad Institute Genomics Platform"/>
            <consortium name="The Broad Institute Genome Sequencing Center for Infectious Disease"/>
            <person name="Wu L."/>
            <person name="Ma J."/>
        </authorList>
    </citation>
    <scope>NUCLEOTIDE SEQUENCE [LARGE SCALE GENOMIC DNA]</scope>
    <source>
        <strain evidence="3">JCM 16923</strain>
    </source>
</reference>